<dbReference type="OrthoDB" id="119269at2759"/>
<dbReference type="eggNOG" id="ENOG502R0RS">
    <property type="taxonomic scope" value="Eukaryota"/>
</dbReference>
<evidence type="ECO:0000313" key="1">
    <source>
        <dbReference type="EMBL" id="ETI33312.1"/>
    </source>
</evidence>
<dbReference type="EMBL" id="ANIZ01003485">
    <property type="protein sequence ID" value="ETI33312.1"/>
    <property type="molecule type" value="Genomic_DNA"/>
</dbReference>
<keyword evidence="2" id="KW-1185">Reference proteome</keyword>
<sequence length="248" mass="27839">MLRSRTRKARTFGSASFVVNDSELDMARSLGLLRQDVPIQGTDSSKSKYGVAYQRRENIGIETHGSQKVFQERCKELVQSSGFQLFADSFKWQGKQYWNAKYVCKKLNGQQFFDKNTSYDEIECPFAINVNGVNGSWKVTPTKFGHNHVIRVGFTEQPLAEGIIARSKFVKRNTTQDLATLTHLIEAEMLPRYAGKTDKMTGAAISRFLVGKGKNIGPSVISRIESSIDERLGGDMTDSYPKLESYLG</sequence>
<proteinExistence type="predicted"/>
<gene>
    <name evidence="1" type="ORF">F443_20009</name>
</gene>
<dbReference type="AlphaFoldDB" id="V9E4T7"/>
<comment type="caution">
    <text evidence="1">The sequence shown here is derived from an EMBL/GenBank/DDBJ whole genome shotgun (WGS) entry which is preliminary data.</text>
</comment>
<name>V9E4T7_PHYNI</name>
<evidence type="ECO:0000313" key="2">
    <source>
        <dbReference type="Proteomes" id="UP000018721"/>
    </source>
</evidence>
<dbReference type="Proteomes" id="UP000018721">
    <property type="component" value="Unassembled WGS sequence"/>
</dbReference>
<accession>V9E4T7</accession>
<protein>
    <submittedName>
        <fullName evidence="1">Uncharacterized protein</fullName>
    </submittedName>
</protein>
<reference evidence="1 2" key="1">
    <citation type="submission" date="2013-11" db="EMBL/GenBank/DDBJ databases">
        <title>The Genome Sequence of Phytophthora parasitica P1569.</title>
        <authorList>
            <consortium name="The Broad Institute Genomics Platform"/>
            <person name="Russ C."/>
            <person name="Tyler B."/>
            <person name="Panabieres F."/>
            <person name="Shan W."/>
            <person name="Tripathy S."/>
            <person name="Grunwald N."/>
            <person name="Machado M."/>
            <person name="Johnson C.S."/>
            <person name="Arredondo F."/>
            <person name="Hong C."/>
            <person name="Coffey M."/>
            <person name="Young S.K."/>
            <person name="Zeng Q."/>
            <person name="Gargeya S."/>
            <person name="Fitzgerald M."/>
            <person name="Abouelleil A."/>
            <person name="Alvarado L."/>
            <person name="Chapman S.B."/>
            <person name="Gainer-Dewar J."/>
            <person name="Goldberg J."/>
            <person name="Griggs A."/>
            <person name="Gujja S."/>
            <person name="Hansen M."/>
            <person name="Howarth C."/>
            <person name="Imamovic A."/>
            <person name="Ireland A."/>
            <person name="Larimer J."/>
            <person name="McCowan C."/>
            <person name="Murphy C."/>
            <person name="Pearson M."/>
            <person name="Poon T.W."/>
            <person name="Priest M."/>
            <person name="Roberts A."/>
            <person name="Saif S."/>
            <person name="Shea T."/>
            <person name="Sykes S."/>
            <person name="Wortman J."/>
            <person name="Nusbaum C."/>
            <person name="Birren B."/>
        </authorList>
    </citation>
    <scope>NUCLEOTIDE SEQUENCE [LARGE SCALE GENOMIC DNA]</scope>
    <source>
        <strain evidence="1 2">P1569</strain>
    </source>
</reference>
<dbReference type="HOGENOM" id="CLU_1059488_0_0_1"/>
<organism evidence="1 2">
    <name type="scientific">Phytophthora nicotianae P1569</name>
    <dbReference type="NCBI Taxonomy" id="1317065"/>
    <lineage>
        <taxon>Eukaryota</taxon>
        <taxon>Sar</taxon>
        <taxon>Stramenopiles</taxon>
        <taxon>Oomycota</taxon>
        <taxon>Peronosporomycetes</taxon>
        <taxon>Peronosporales</taxon>
        <taxon>Peronosporaceae</taxon>
        <taxon>Phytophthora</taxon>
    </lineage>
</organism>